<keyword evidence="3" id="KW-0472">Membrane</keyword>
<feature type="transmembrane region" description="Helical" evidence="3">
    <location>
        <begin position="114"/>
        <end position="133"/>
    </location>
</feature>
<keyword evidence="3" id="KW-1133">Transmembrane helix</keyword>
<evidence type="ECO:0000259" key="4">
    <source>
        <dbReference type="PROSITE" id="PS50850"/>
    </source>
</evidence>
<accession>A0A8H7UVC0</accession>
<feature type="transmembrane region" description="Helical" evidence="3">
    <location>
        <begin position="145"/>
        <end position="164"/>
    </location>
</feature>
<protein>
    <recommendedName>
        <fullName evidence="4">Major facilitator superfamily (MFS) profile domain-containing protein</fullName>
    </recommendedName>
</protein>
<name>A0A8H7UVC0_9FUNG</name>
<feature type="transmembrane region" description="Helical" evidence="3">
    <location>
        <begin position="348"/>
        <end position="370"/>
    </location>
</feature>
<evidence type="ECO:0000256" key="3">
    <source>
        <dbReference type="SAM" id="Phobius"/>
    </source>
</evidence>
<dbReference type="Proteomes" id="UP000603453">
    <property type="component" value="Unassembled WGS sequence"/>
</dbReference>
<feature type="transmembrane region" description="Helical" evidence="3">
    <location>
        <begin position="258"/>
        <end position="277"/>
    </location>
</feature>
<dbReference type="PANTHER" id="PTHR11360:SF284">
    <property type="entry name" value="EG:103B4.3 PROTEIN-RELATED"/>
    <property type="match status" value="1"/>
</dbReference>
<dbReference type="InterPro" id="IPR011701">
    <property type="entry name" value="MFS"/>
</dbReference>
<feature type="transmembrane region" description="Helical" evidence="3">
    <location>
        <begin position="85"/>
        <end position="107"/>
    </location>
</feature>
<reference evidence="5" key="1">
    <citation type="submission" date="2020-12" db="EMBL/GenBank/DDBJ databases">
        <title>Metabolic potential, ecology and presence of endohyphal bacteria is reflected in genomic diversity of Mucoromycotina.</title>
        <authorList>
            <person name="Muszewska A."/>
            <person name="Okrasinska A."/>
            <person name="Steczkiewicz K."/>
            <person name="Drgas O."/>
            <person name="Orlowska M."/>
            <person name="Perlinska-Lenart U."/>
            <person name="Aleksandrzak-Piekarczyk T."/>
            <person name="Szatraj K."/>
            <person name="Zielenkiewicz U."/>
            <person name="Pilsyk S."/>
            <person name="Malc E."/>
            <person name="Mieczkowski P."/>
            <person name="Kruszewska J.S."/>
            <person name="Biernat P."/>
            <person name="Pawlowska J."/>
        </authorList>
    </citation>
    <scope>NUCLEOTIDE SEQUENCE</scope>
    <source>
        <strain evidence="5">WA0000017839</strain>
    </source>
</reference>
<evidence type="ECO:0000313" key="6">
    <source>
        <dbReference type="Proteomes" id="UP000603453"/>
    </source>
</evidence>
<dbReference type="GO" id="GO:0016020">
    <property type="term" value="C:membrane"/>
    <property type="evidence" value="ECO:0007669"/>
    <property type="project" value="UniProtKB-SubCell"/>
</dbReference>
<dbReference type="GO" id="GO:0022857">
    <property type="term" value="F:transmembrane transporter activity"/>
    <property type="evidence" value="ECO:0007669"/>
    <property type="project" value="InterPro"/>
</dbReference>
<feature type="transmembrane region" description="Helical" evidence="3">
    <location>
        <begin position="283"/>
        <end position="309"/>
    </location>
</feature>
<dbReference type="InterPro" id="IPR050327">
    <property type="entry name" value="Proton-linked_MCT"/>
</dbReference>
<comment type="similarity">
    <text evidence="2">Belongs to the major facilitator superfamily. Monocarboxylate porter (TC 2.A.1.13) family.</text>
</comment>
<dbReference type="InterPro" id="IPR020846">
    <property type="entry name" value="MFS_dom"/>
</dbReference>
<dbReference type="Pfam" id="PF07690">
    <property type="entry name" value="MFS_1"/>
    <property type="match status" value="1"/>
</dbReference>
<feature type="transmembrane region" description="Helical" evidence="3">
    <location>
        <begin position="24"/>
        <end position="44"/>
    </location>
</feature>
<feature type="transmembrane region" description="Helical" evidence="3">
    <location>
        <begin position="225"/>
        <end position="246"/>
    </location>
</feature>
<dbReference type="Gene3D" id="1.20.1250.20">
    <property type="entry name" value="MFS general substrate transporter like domains"/>
    <property type="match status" value="2"/>
</dbReference>
<dbReference type="AlphaFoldDB" id="A0A8H7UVC0"/>
<feature type="transmembrane region" description="Helical" evidence="3">
    <location>
        <begin position="321"/>
        <end position="342"/>
    </location>
</feature>
<dbReference type="EMBL" id="JAEPRD010000234">
    <property type="protein sequence ID" value="KAG2193418.1"/>
    <property type="molecule type" value="Genomic_DNA"/>
</dbReference>
<feature type="domain" description="Major facilitator superfamily (MFS) profile" evidence="4">
    <location>
        <begin position="1"/>
        <end position="373"/>
    </location>
</feature>
<comment type="subcellular location">
    <subcellularLocation>
        <location evidence="1">Membrane</location>
        <topology evidence="1">Multi-pass membrane protein</topology>
    </subcellularLocation>
</comment>
<evidence type="ECO:0000313" key="5">
    <source>
        <dbReference type="EMBL" id="KAG2193418.1"/>
    </source>
</evidence>
<organism evidence="5 6">
    <name type="scientific">Mucor saturninus</name>
    <dbReference type="NCBI Taxonomy" id="64648"/>
    <lineage>
        <taxon>Eukaryota</taxon>
        <taxon>Fungi</taxon>
        <taxon>Fungi incertae sedis</taxon>
        <taxon>Mucoromycota</taxon>
        <taxon>Mucoromycotina</taxon>
        <taxon>Mucoromycetes</taxon>
        <taxon>Mucorales</taxon>
        <taxon>Mucorineae</taxon>
        <taxon>Mucoraceae</taxon>
        <taxon>Mucor</taxon>
    </lineage>
</organism>
<evidence type="ECO:0000256" key="1">
    <source>
        <dbReference type="ARBA" id="ARBA00004141"/>
    </source>
</evidence>
<dbReference type="PANTHER" id="PTHR11360">
    <property type="entry name" value="MONOCARBOXYLATE TRANSPORTER"/>
    <property type="match status" value="1"/>
</dbReference>
<dbReference type="PROSITE" id="PS50850">
    <property type="entry name" value="MFS"/>
    <property type="match status" value="1"/>
</dbReference>
<feature type="transmembrane region" description="Helical" evidence="3">
    <location>
        <begin position="56"/>
        <end position="79"/>
    </location>
</feature>
<dbReference type="SUPFAM" id="SSF103473">
    <property type="entry name" value="MFS general substrate transporter"/>
    <property type="match status" value="1"/>
</dbReference>
<proteinExistence type="inferred from homology"/>
<evidence type="ECO:0000256" key="2">
    <source>
        <dbReference type="ARBA" id="ARBA00006727"/>
    </source>
</evidence>
<comment type="caution">
    <text evidence="5">The sequence shown here is derived from an EMBL/GenBank/DDBJ whole genome shotgun (WGS) entry which is preliminary data.</text>
</comment>
<keyword evidence="3" id="KW-0812">Transmembrane</keyword>
<dbReference type="OrthoDB" id="6499973at2759"/>
<dbReference type="InterPro" id="IPR036259">
    <property type="entry name" value="MFS_trans_sf"/>
</dbReference>
<keyword evidence="6" id="KW-1185">Reference proteome</keyword>
<gene>
    <name evidence="5" type="ORF">INT47_006615</name>
</gene>
<sequence>MNRGIMQDYYDVTMFRDTVANSQFQLSFVGTLLEICVNLMGPLAQLIVARFGTRTVLILGTIMATLGLELAGFSTQIWHLYLTQGILFGSGASFLYVTAMGVAPLWFNKRRGLALGLASGGSGIGGLVLPFVITPINKNLGAPWTYRILGFICLACNIIACIFVKAKNPAKKMKGGKSLRSIFQMDVLKDKNFLLWCFASIIGLSGYFIPYFFVPAYATSIGLTASQGSTLIAVMSASNFIGRIMVGYIGDRIGRLNSNIIFTFGSSFSTLFVWTFANSFGALIAYSVLFGFFCGAYFAMMTPITAAILKPEQYSTGVSMLLLFNVIAIFGITVASAIEAAVDAEPYLTYKMFTGVVYLVSAILLVVLKVRLTKGFFTRI</sequence>
<feature type="transmembrane region" description="Helical" evidence="3">
    <location>
        <begin position="193"/>
        <end position="213"/>
    </location>
</feature>